<comment type="caution">
    <text evidence="1">The sequence shown here is derived from an EMBL/GenBank/DDBJ whole genome shotgun (WGS) entry which is preliminary data.</text>
</comment>
<name>A0A2D0KCN2_9GAMM</name>
<dbReference type="Proteomes" id="UP000222168">
    <property type="component" value="Unassembled WGS sequence"/>
</dbReference>
<gene>
    <name evidence="1" type="ORF">Xish_00083</name>
</gene>
<dbReference type="AlphaFoldDB" id="A0A2D0KCN2"/>
<proteinExistence type="predicted"/>
<dbReference type="EMBL" id="NJAK01000001">
    <property type="protein sequence ID" value="PHM60977.1"/>
    <property type="molecule type" value="Genomic_DNA"/>
</dbReference>
<keyword evidence="2" id="KW-1185">Reference proteome</keyword>
<reference evidence="1 2" key="1">
    <citation type="journal article" date="2017" name="Nat. Microbiol.">
        <title>Natural product diversity associated with the nematode symbionts Photorhabdus and Xenorhabdus.</title>
        <authorList>
            <person name="Tobias N.J."/>
            <person name="Wolff H."/>
            <person name="Djahanschiri B."/>
            <person name="Grundmann F."/>
            <person name="Kronenwerth M."/>
            <person name="Shi Y.M."/>
            <person name="Simonyi S."/>
            <person name="Grun P."/>
            <person name="Shapiro-Ilan D."/>
            <person name="Pidot S.J."/>
            <person name="Stinear T.P."/>
            <person name="Ebersberger I."/>
            <person name="Bode H.B."/>
        </authorList>
    </citation>
    <scope>NUCLEOTIDE SEQUENCE [LARGE SCALE GENOMIC DNA]</scope>
    <source>
        <strain evidence="1 2">DSM 22670</strain>
    </source>
</reference>
<protein>
    <submittedName>
        <fullName evidence="1">Uncharacterized protein</fullName>
    </submittedName>
</protein>
<accession>A0A2D0KCN2</accession>
<evidence type="ECO:0000313" key="1">
    <source>
        <dbReference type="EMBL" id="PHM60977.1"/>
    </source>
</evidence>
<dbReference type="RefSeq" id="WP_244185859.1">
    <property type="nucleotide sequence ID" value="NZ_NJAK01000001.1"/>
</dbReference>
<evidence type="ECO:0000313" key="2">
    <source>
        <dbReference type="Proteomes" id="UP000222168"/>
    </source>
</evidence>
<sequence length="62" mass="6926">MAINISTKTEQLEQELLEVVKKYSGNEEVTIITTNSSENNLQIQIIIAGKNQLDITLNSFSD</sequence>
<organism evidence="1 2">
    <name type="scientific">Xenorhabdus ishibashii</name>
    <dbReference type="NCBI Taxonomy" id="1034471"/>
    <lineage>
        <taxon>Bacteria</taxon>
        <taxon>Pseudomonadati</taxon>
        <taxon>Pseudomonadota</taxon>
        <taxon>Gammaproteobacteria</taxon>
        <taxon>Enterobacterales</taxon>
        <taxon>Morganellaceae</taxon>
        <taxon>Xenorhabdus</taxon>
    </lineage>
</organism>